<evidence type="ECO:0000313" key="2">
    <source>
        <dbReference type="Proteomes" id="UP001597319"/>
    </source>
</evidence>
<dbReference type="InterPro" id="IPR023614">
    <property type="entry name" value="Porin_dom_sf"/>
</dbReference>
<dbReference type="Gene3D" id="2.40.160.10">
    <property type="entry name" value="Porin"/>
    <property type="match status" value="1"/>
</dbReference>
<name>A0ABW5LIE2_9FLAO</name>
<gene>
    <name evidence="1" type="ORF">ACFSR1_16865</name>
</gene>
<keyword evidence="2" id="KW-1185">Reference proteome</keyword>
<accession>A0ABW5LIE2</accession>
<comment type="caution">
    <text evidence="1">The sequence shown here is derived from an EMBL/GenBank/DDBJ whole genome shotgun (WGS) entry which is preliminary data.</text>
</comment>
<dbReference type="EMBL" id="JBHULE010000019">
    <property type="protein sequence ID" value="MFD2564355.1"/>
    <property type="molecule type" value="Genomic_DNA"/>
</dbReference>
<dbReference type="InterPro" id="IPR010870">
    <property type="entry name" value="Porin_O/P"/>
</dbReference>
<protein>
    <recommendedName>
        <fullName evidence="3">Porin</fullName>
    </recommendedName>
</protein>
<evidence type="ECO:0000313" key="1">
    <source>
        <dbReference type="EMBL" id="MFD2564355.1"/>
    </source>
</evidence>
<dbReference type="RefSeq" id="WP_378294192.1">
    <property type="nucleotide sequence ID" value="NZ_JBHULE010000019.1"/>
</dbReference>
<dbReference type="Proteomes" id="UP001597319">
    <property type="component" value="Unassembled WGS sequence"/>
</dbReference>
<organism evidence="1 2">
    <name type="scientific">Aquimarina rubra</name>
    <dbReference type="NCBI Taxonomy" id="1920033"/>
    <lineage>
        <taxon>Bacteria</taxon>
        <taxon>Pseudomonadati</taxon>
        <taxon>Bacteroidota</taxon>
        <taxon>Flavobacteriia</taxon>
        <taxon>Flavobacteriales</taxon>
        <taxon>Flavobacteriaceae</taxon>
        <taxon>Aquimarina</taxon>
    </lineage>
</organism>
<evidence type="ECO:0008006" key="3">
    <source>
        <dbReference type="Google" id="ProtNLM"/>
    </source>
</evidence>
<sequence length="443" mass="50212">MIYKKTIPVLIGIILLFSQYSISQEKQTTPFRNKPLKWYLNDDNTRWLGLHTYLQLWGRVNQNNPGSTVSGELQNTTTDISLRRFRLAIKGQLTEKLFVYTQVGTNNLNYLSGRETSIKLLDAYAEYSFSEKFTIGGGKSLWNGLSRFSAPSTSNLMIADVPFLALPTVNTTDDLLRNLSIYTKGKIYKVDYRFILSKPFPIENEIEPAEGIAEFANTHADLQYAGYIKYEFLQPESNKYASHRGTYLGKKRVLNIGFGFKYQPDALCSLNGGEEQFHDMNLLAADVFLDVPINGERGTALSAYFGLFQYDFGPNYIRSIGANNPTNGLNPESASFNGKGNSYPVIGTGTSVLYQMGYLLGGIGKNRDKGKLQPYARIQYSDFDRLDDPMISYDIGINYFLNGHLSKFTLNAQSRPVFFDMGNTIEKGDRKWMFVLQYQFRIQ</sequence>
<dbReference type="Pfam" id="PF07396">
    <property type="entry name" value="Porin_O_P"/>
    <property type="match status" value="1"/>
</dbReference>
<reference evidence="2" key="1">
    <citation type="journal article" date="2019" name="Int. J. Syst. Evol. Microbiol.">
        <title>The Global Catalogue of Microorganisms (GCM) 10K type strain sequencing project: providing services to taxonomists for standard genome sequencing and annotation.</title>
        <authorList>
            <consortium name="The Broad Institute Genomics Platform"/>
            <consortium name="The Broad Institute Genome Sequencing Center for Infectious Disease"/>
            <person name="Wu L."/>
            <person name="Ma J."/>
        </authorList>
    </citation>
    <scope>NUCLEOTIDE SEQUENCE [LARGE SCALE GENOMIC DNA]</scope>
    <source>
        <strain evidence="2">KCTC 52274</strain>
    </source>
</reference>
<proteinExistence type="predicted"/>